<accession>A0AAU2VVN2</accession>
<dbReference type="Gene3D" id="2.60.120.580">
    <property type="entry name" value="Acetamidase/Formamidase-like domains"/>
    <property type="match status" value="2"/>
</dbReference>
<reference evidence="1" key="1">
    <citation type="submission" date="2022-10" db="EMBL/GenBank/DDBJ databases">
        <title>The complete genomes of actinobacterial strains from the NBC collection.</title>
        <authorList>
            <person name="Joergensen T.S."/>
            <person name="Alvarez Arevalo M."/>
            <person name="Sterndorff E.B."/>
            <person name="Faurdal D."/>
            <person name="Vuksanovic O."/>
            <person name="Mourched A.-S."/>
            <person name="Charusanti P."/>
            <person name="Shaw S."/>
            <person name="Blin K."/>
            <person name="Weber T."/>
        </authorList>
    </citation>
    <scope>NUCLEOTIDE SEQUENCE</scope>
    <source>
        <strain evidence="1">NBC_00008</strain>
    </source>
</reference>
<dbReference type="Gene3D" id="3.10.28.20">
    <property type="entry name" value="Acetamidase/Formamidase-like domains"/>
    <property type="match status" value="1"/>
</dbReference>
<dbReference type="Pfam" id="PF03069">
    <property type="entry name" value="FmdA_AmdA"/>
    <property type="match status" value="2"/>
</dbReference>
<dbReference type="GO" id="GO:0016811">
    <property type="term" value="F:hydrolase activity, acting on carbon-nitrogen (but not peptide) bonds, in linear amides"/>
    <property type="evidence" value="ECO:0007669"/>
    <property type="project" value="InterPro"/>
</dbReference>
<dbReference type="PANTHER" id="PTHR31891:SF1">
    <property type="entry name" value="FORMAMIDASE C869.04-RELATED"/>
    <property type="match status" value="1"/>
</dbReference>
<evidence type="ECO:0000313" key="1">
    <source>
        <dbReference type="EMBL" id="WTW71247.1"/>
    </source>
</evidence>
<dbReference type="InterPro" id="IPR004304">
    <property type="entry name" value="FmdA_AmdA"/>
</dbReference>
<name>A0AAU2VVN2_9ACTN</name>
<sequence length="311" mass="32217">MSDFSIHRGQVHHAWDLTVEPVATLGPGDEAVLEFQDASGGQLDAGSTAADLAELDFGTLNPVTGPLYVAGAEPGDALIVDILDVQVGEWGWTACLPGFGLLTDDFPDPYLRISTITGGYAELLPGLRIPVVPMIGTIGVAPPEPGPHSVIPPRRWGGNMDIRHIGPGARLILPVGVPGALLSAGDAHAAMGDGEVCGTGVETRATVRLRVDVRKGAAPRTPVIETDPVSARTGAALATTGIGPDLMEAAKDAVRALIDEISARTGLVPQDAYLLASVAADLKISEIVDAPNWVVSAHVERELLGGAQARR</sequence>
<proteinExistence type="predicted"/>
<dbReference type="AlphaFoldDB" id="A0AAU2VVN2"/>
<dbReference type="EMBL" id="CP108313">
    <property type="protein sequence ID" value="WTW71247.1"/>
    <property type="molecule type" value="Genomic_DNA"/>
</dbReference>
<organism evidence="1">
    <name type="scientific">Streptomyces sp. NBC_00008</name>
    <dbReference type="NCBI Taxonomy" id="2903610"/>
    <lineage>
        <taxon>Bacteria</taxon>
        <taxon>Bacillati</taxon>
        <taxon>Actinomycetota</taxon>
        <taxon>Actinomycetes</taxon>
        <taxon>Kitasatosporales</taxon>
        <taxon>Streptomycetaceae</taxon>
        <taxon>Streptomyces</taxon>
    </lineage>
</organism>
<dbReference type="PANTHER" id="PTHR31891">
    <property type="entry name" value="FORMAMIDASE C869.04-RELATED"/>
    <property type="match status" value="1"/>
</dbReference>
<gene>
    <name evidence="1" type="ORF">OG398_24730</name>
</gene>
<dbReference type="SUPFAM" id="SSF141130">
    <property type="entry name" value="Acetamidase/Formamidase-like"/>
    <property type="match status" value="1"/>
</dbReference>
<protein>
    <submittedName>
        <fullName evidence="1">Acetamidase/formamidase family protein</fullName>
    </submittedName>
</protein>